<dbReference type="PANTHER" id="PTHR43065:SF10">
    <property type="entry name" value="PEROXIDE STRESS-ACTIVATED HISTIDINE KINASE MAK3"/>
    <property type="match status" value="1"/>
</dbReference>
<evidence type="ECO:0000256" key="7">
    <source>
        <dbReference type="ARBA" id="ARBA00022679"/>
    </source>
</evidence>
<feature type="transmembrane region" description="Helical" evidence="18">
    <location>
        <begin position="89"/>
        <end position="109"/>
    </location>
</feature>
<dbReference type="Gene3D" id="1.10.287.130">
    <property type="match status" value="1"/>
</dbReference>
<dbReference type="PANTHER" id="PTHR43065">
    <property type="entry name" value="SENSOR HISTIDINE KINASE"/>
    <property type="match status" value="1"/>
</dbReference>
<feature type="transmembrane region" description="Helical" evidence="18">
    <location>
        <begin position="15"/>
        <end position="35"/>
    </location>
</feature>
<evidence type="ECO:0000256" key="5">
    <source>
        <dbReference type="ARBA" id="ARBA00022553"/>
    </source>
</evidence>
<evidence type="ECO:0000256" key="16">
    <source>
        <dbReference type="ARBA" id="ARBA00059827"/>
    </source>
</evidence>
<dbReference type="InterPro" id="IPR000014">
    <property type="entry name" value="PAS"/>
</dbReference>
<keyword evidence="14" id="KW-0902">Two-component regulatory system</keyword>
<evidence type="ECO:0000256" key="1">
    <source>
        <dbReference type="ARBA" id="ARBA00000085"/>
    </source>
</evidence>
<evidence type="ECO:0000256" key="13">
    <source>
        <dbReference type="ARBA" id="ARBA00023004"/>
    </source>
</evidence>
<name>A0A4Q0S171_9BRAD</name>
<dbReference type="PRINTS" id="PR00344">
    <property type="entry name" value="BCTRLSENSOR"/>
</dbReference>
<dbReference type="Gene3D" id="3.30.450.20">
    <property type="entry name" value="PAS domain"/>
    <property type="match status" value="1"/>
</dbReference>
<dbReference type="Pfam" id="PF00989">
    <property type="entry name" value="PAS"/>
    <property type="match status" value="1"/>
</dbReference>
<evidence type="ECO:0000256" key="6">
    <source>
        <dbReference type="ARBA" id="ARBA00022617"/>
    </source>
</evidence>
<dbReference type="PROSITE" id="PS50113">
    <property type="entry name" value="PAC"/>
    <property type="match status" value="1"/>
</dbReference>
<evidence type="ECO:0000259" key="21">
    <source>
        <dbReference type="PROSITE" id="PS50113"/>
    </source>
</evidence>
<dbReference type="Gene3D" id="1.20.120.620">
    <property type="entry name" value="Backbone structure of the membrane domain of e. Coli histidine kinase receptor kdpd"/>
    <property type="match status" value="1"/>
</dbReference>
<dbReference type="InterPro" id="IPR003661">
    <property type="entry name" value="HisK_dim/P_dom"/>
</dbReference>
<dbReference type="SMART" id="SM00091">
    <property type="entry name" value="PAS"/>
    <property type="match status" value="1"/>
</dbReference>
<dbReference type="GO" id="GO:0005524">
    <property type="term" value="F:ATP binding"/>
    <property type="evidence" value="ECO:0007669"/>
    <property type="project" value="UniProtKB-KW"/>
</dbReference>
<dbReference type="InterPro" id="IPR004358">
    <property type="entry name" value="Sig_transdc_His_kin-like_C"/>
</dbReference>
<evidence type="ECO:0000256" key="15">
    <source>
        <dbReference type="ARBA" id="ARBA00023136"/>
    </source>
</evidence>
<proteinExistence type="predicted"/>
<dbReference type="InterPro" id="IPR035965">
    <property type="entry name" value="PAS-like_dom_sf"/>
</dbReference>
<dbReference type="Gene3D" id="3.30.565.10">
    <property type="entry name" value="Histidine kinase-like ATPase, C-terminal domain"/>
    <property type="match status" value="1"/>
</dbReference>
<sequence>MVQTTAVVHKTHAAASQYALAAISVTIAFSLRFILEPVLRDQAPYLFFMPAVLLVAGAGGLGPGILATGLSIPAVSYFIGRFGVGWPELLNGATFVLMGVGAAWIGGGLKQANSRAATRQAHLQSIIDTIPEAAIVINEQGAIQSFSATAEQMFGYVAAEAIGKNVNLLMPSPYREEHDGYLERYRRTGERHIIGIGRSVDGRRKDGSTFPIQLSVGEVRIGSERFFTGFIRDMTEVQKTQARLRELQSELIHVSRLTEMGEMASAIAHEINQPLSAVANYLKGSRRLLDDNIDPRTITTVKGAMDNAAKQALRAGEIIRRLREFASGGESEKQVGNIAKIIEEAAALALVGAKERGIRVTFQFDPEVDLVLVEKVQIQQVLVNLIRNAIEAMEDCSQRELTIRTMPAEATMFAIEVDDTGSGISEEMASKLFQPFATSKPRGMGIGLSISRAIIEAHGGRIEASPRLGGGTTFKFTLPALRTSDLQEQPASCV</sequence>
<dbReference type="NCBIfam" id="TIGR00229">
    <property type="entry name" value="sensory_box"/>
    <property type="match status" value="1"/>
</dbReference>
<feature type="domain" description="Histidine kinase" evidence="19">
    <location>
        <begin position="266"/>
        <end position="482"/>
    </location>
</feature>
<keyword evidence="10" id="KW-0418">Kinase</keyword>
<evidence type="ECO:0000256" key="14">
    <source>
        <dbReference type="ARBA" id="ARBA00023012"/>
    </source>
</evidence>
<dbReference type="Pfam" id="PF02518">
    <property type="entry name" value="HATPase_c"/>
    <property type="match status" value="1"/>
</dbReference>
<comment type="caution">
    <text evidence="22">The sequence shown here is derived from an EMBL/GenBank/DDBJ whole genome shotgun (WGS) entry which is preliminary data.</text>
</comment>
<evidence type="ECO:0000313" key="22">
    <source>
        <dbReference type="EMBL" id="RXH26477.1"/>
    </source>
</evidence>
<evidence type="ECO:0000256" key="4">
    <source>
        <dbReference type="ARBA" id="ARBA00012438"/>
    </source>
</evidence>
<dbReference type="FunFam" id="3.30.450.20:FF:000060">
    <property type="entry name" value="Sensor protein FixL"/>
    <property type="match status" value="1"/>
</dbReference>
<keyword evidence="13" id="KW-0408">Iron</keyword>
<keyword evidence="9" id="KW-0547">Nucleotide-binding</keyword>
<evidence type="ECO:0000256" key="3">
    <source>
        <dbReference type="ARBA" id="ARBA00004141"/>
    </source>
</evidence>
<evidence type="ECO:0000259" key="20">
    <source>
        <dbReference type="PROSITE" id="PS50112"/>
    </source>
</evidence>
<dbReference type="AlphaFoldDB" id="A0A4Q0S171"/>
<evidence type="ECO:0000256" key="10">
    <source>
        <dbReference type="ARBA" id="ARBA00022777"/>
    </source>
</evidence>
<evidence type="ECO:0000256" key="8">
    <source>
        <dbReference type="ARBA" id="ARBA00022692"/>
    </source>
</evidence>
<feature type="transmembrane region" description="Helical" evidence="18">
    <location>
        <begin position="47"/>
        <end position="69"/>
    </location>
</feature>
<dbReference type="EMBL" id="LBJQ01000082">
    <property type="protein sequence ID" value="RXH26477.1"/>
    <property type="molecule type" value="Genomic_DNA"/>
</dbReference>
<keyword evidence="7" id="KW-0808">Transferase</keyword>
<keyword evidence="12 18" id="KW-1133">Transmembrane helix</keyword>
<evidence type="ECO:0000313" key="23">
    <source>
        <dbReference type="Proteomes" id="UP000289546"/>
    </source>
</evidence>
<dbReference type="EC" id="2.7.13.3" evidence="4"/>
<comment type="function">
    <text evidence="16">Putative oxygen sensor; modulates the activity of FixJ, a transcriptional activator of nitrogen fixation fixK gene. FixL probably acts as a kinase that phosphorylates FixJ.</text>
</comment>
<dbReference type="InterPro" id="IPR025201">
    <property type="entry name" value="KdpD_TM"/>
</dbReference>
<dbReference type="CDD" id="cd00082">
    <property type="entry name" value="HisKA"/>
    <property type="match status" value="1"/>
</dbReference>
<gene>
    <name evidence="22" type="ORF">XH99_21255</name>
</gene>
<evidence type="ECO:0000259" key="19">
    <source>
        <dbReference type="PROSITE" id="PS50109"/>
    </source>
</evidence>
<organism evidence="22 23">
    <name type="scientific">Bradyrhizobium nanningense</name>
    <dbReference type="NCBI Taxonomy" id="1325118"/>
    <lineage>
        <taxon>Bacteria</taxon>
        <taxon>Pseudomonadati</taxon>
        <taxon>Pseudomonadota</taxon>
        <taxon>Alphaproteobacteria</taxon>
        <taxon>Hyphomicrobiales</taxon>
        <taxon>Nitrobacteraceae</taxon>
        <taxon>Bradyrhizobium</taxon>
    </lineage>
</organism>
<dbReference type="InterPro" id="IPR013767">
    <property type="entry name" value="PAS_fold"/>
</dbReference>
<dbReference type="CDD" id="cd00130">
    <property type="entry name" value="PAS"/>
    <property type="match status" value="1"/>
</dbReference>
<dbReference type="InterPro" id="IPR005467">
    <property type="entry name" value="His_kinase_dom"/>
</dbReference>
<comment type="catalytic activity">
    <reaction evidence="1">
        <text>ATP + protein L-histidine = ADP + protein N-phospho-L-histidine.</text>
        <dbReference type="EC" id="2.7.13.3"/>
    </reaction>
</comment>
<comment type="subcellular location">
    <subcellularLocation>
        <location evidence="3">Membrane</location>
        <topology evidence="3">Multi-pass membrane protein</topology>
    </subcellularLocation>
</comment>
<feature type="domain" description="PAS" evidence="20">
    <location>
        <begin position="119"/>
        <end position="189"/>
    </location>
</feature>
<dbReference type="SUPFAM" id="SSF47384">
    <property type="entry name" value="Homodimeric domain of signal transducing histidine kinase"/>
    <property type="match status" value="1"/>
</dbReference>
<keyword evidence="23" id="KW-1185">Reference proteome</keyword>
<keyword evidence="8 18" id="KW-0812">Transmembrane</keyword>
<dbReference type="InterPro" id="IPR003594">
    <property type="entry name" value="HATPase_dom"/>
</dbReference>
<dbReference type="Pfam" id="PF13493">
    <property type="entry name" value="DUF4118"/>
    <property type="match status" value="1"/>
</dbReference>
<feature type="domain" description="PAC" evidence="21">
    <location>
        <begin position="187"/>
        <end position="246"/>
    </location>
</feature>
<keyword evidence="5" id="KW-0597">Phosphoprotein</keyword>
<dbReference type="GO" id="GO:0006355">
    <property type="term" value="P:regulation of DNA-templated transcription"/>
    <property type="evidence" value="ECO:0007669"/>
    <property type="project" value="InterPro"/>
</dbReference>
<keyword evidence="15 18" id="KW-0472">Membrane</keyword>
<dbReference type="Proteomes" id="UP000289546">
    <property type="component" value="Unassembled WGS sequence"/>
</dbReference>
<dbReference type="SMART" id="SM00388">
    <property type="entry name" value="HisKA"/>
    <property type="match status" value="1"/>
</dbReference>
<dbReference type="InterPro" id="IPR000700">
    <property type="entry name" value="PAS-assoc_C"/>
</dbReference>
<evidence type="ECO:0000256" key="11">
    <source>
        <dbReference type="ARBA" id="ARBA00022840"/>
    </source>
</evidence>
<keyword evidence="11" id="KW-0067">ATP-binding</keyword>
<keyword evidence="6" id="KW-0479">Metal-binding</keyword>
<dbReference type="PROSITE" id="PS50112">
    <property type="entry name" value="PAS"/>
    <property type="match status" value="1"/>
</dbReference>
<dbReference type="InterPro" id="IPR036890">
    <property type="entry name" value="HATPase_C_sf"/>
</dbReference>
<dbReference type="PROSITE" id="PS50109">
    <property type="entry name" value="HIS_KIN"/>
    <property type="match status" value="1"/>
</dbReference>
<protein>
    <recommendedName>
        <fullName evidence="17">Sensor protein FixL</fullName>
        <ecNumber evidence="4">2.7.13.3</ecNumber>
    </recommendedName>
</protein>
<keyword evidence="6" id="KW-0349">Heme</keyword>
<evidence type="ECO:0000256" key="2">
    <source>
        <dbReference type="ARBA" id="ARBA00001971"/>
    </source>
</evidence>
<dbReference type="GO" id="GO:0000155">
    <property type="term" value="F:phosphorelay sensor kinase activity"/>
    <property type="evidence" value="ECO:0007669"/>
    <property type="project" value="InterPro"/>
</dbReference>
<dbReference type="Pfam" id="PF00512">
    <property type="entry name" value="HisKA"/>
    <property type="match status" value="1"/>
</dbReference>
<accession>A0A4Q0S171</accession>
<comment type="cofactor">
    <cofactor evidence="2">
        <name>heme</name>
        <dbReference type="ChEBI" id="CHEBI:30413"/>
    </cofactor>
</comment>
<reference evidence="22 23" key="1">
    <citation type="submission" date="2015-04" db="EMBL/GenBank/DDBJ databases">
        <title>Comparative genomics of rhizobia nodulating Arachis hypogaea in China.</title>
        <authorList>
            <person name="Li Y."/>
        </authorList>
    </citation>
    <scope>NUCLEOTIDE SEQUENCE [LARGE SCALE GENOMIC DNA]</scope>
    <source>
        <strain evidence="22 23">CCBAU 51757</strain>
    </source>
</reference>
<dbReference type="InterPro" id="IPR038318">
    <property type="entry name" value="KdpD_sf"/>
</dbReference>
<evidence type="ECO:0000256" key="9">
    <source>
        <dbReference type="ARBA" id="ARBA00022741"/>
    </source>
</evidence>
<dbReference type="InterPro" id="IPR036097">
    <property type="entry name" value="HisK_dim/P_sf"/>
</dbReference>
<dbReference type="GO" id="GO:0016020">
    <property type="term" value="C:membrane"/>
    <property type="evidence" value="ECO:0007669"/>
    <property type="project" value="UniProtKB-SubCell"/>
</dbReference>
<evidence type="ECO:0000256" key="17">
    <source>
        <dbReference type="ARBA" id="ARBA00070616"/>
    </source>
</evidence>
<dbReference type="SUPFAM" id="SSF55785">
    <property type="entry name" value="PYP-like sensor domain (PAS domain)"/>
    <property type="match status" value="1"/>
</dbReference>
<dbReference type="Gene3D" id="6.10.250.2580">
    <property type="match status" value="1"/>
</dbReference>
<evidence type="ECO:0000256" key="18">
    <source>
        <dbReference type="SAM" id="Phobius"/>
    </source>
</evidence>
<dbReference type="SMART" id="SM00387">
    <property type="entry name" value="HATPase_c"/>
    <property type="match status" value="1"/>
</dbReference>
<evidence type="ECO:0000256" key="12">
    <source>
        <dbReference type="ARBA" id="ARBA00022989"/>
    </source>
</evidence>
<dbReference type="SUPFAM" id="SSF55874">
    <property type="entry name" value="ATPase domain of HSP90 chaperone/DNA topoisomerase II/histidine kinase"/>
    <property type="match status" value="1"/>
</dbReference>